<proteinExistence type="predicted"/>
<dbReference type="eggNOG" id="KOG4457">
    <property type="taxonomic scope" value="Eukaryota"/>
</dbReference>
<dbReference type="PANTHER" id="PTHR31094:SF2">
    <property type="entry name" value="RIKEN CDNA 2310061I04 GENE"/>
    <property type="match status" value="1"/>
</dbReference>
<dbReference type="InterPro" id="IPR018790">
    <property type="entry name" value="DUF2358"/>
</dbReference>
<dbReference type="Pfam" id="PF10184">
    <property type="entry name" value="DUF2358"/>
    <property type="match status" value="1"/>
</dbReference>
<dbReference type="Proteomes" id="UP000095284">
    <property type="component" value="Unplaced"/>
</dbReference>
<reference evidence="1" key="2">
    <citation type="submission" date="2020-09" db="EMBL/GenBank/DDBJ databases">
        <authorList>
            <person name="Kikuchi T."/>
        </authorList>
    </citation>
    <scope>NUCLEOTIDE SEQUENCE</scope>
    <source>
        <strain evidence="1">Ka4C1</strain>
    </source>
</reference>
<accession>A0A1I7S8W1</accession>
<dbReference type="EMBL" id="CAJFDI010000001">
    <property type="protein sequence ID" value="CAD5210202.1"/>
    <property type="molecule type" value="Genomic_DNA"/>
</dbReference>
<keyword evidence="3" id="KW-1185">Reference proteome</keyword>
<protein>
    <submittedName>
        <fullName evidence="1">(pine wood nematode) hypothetical protein</fullName>
    </submittedName>
</protein>
<dbReference type="Proteomes" id="UP000582659">
    <property type="component" value="Unassembled WGS sequence"/>
</dbReference>
<dbReference type="WBParaSite" id="BXY_0945600.1">
    <property type="protein sequence ID" value="BXY_0945600.1"/>
    <property type="gene ID" value="BXY_0945600"/>
</dbReference>
<gene>
    <name evidence="1" type="ORF">BXYJ_LOCUS1817</name>
</gene>
<dbReference type="OrthoDB" id="44820at2759"/>
<evidence type="ECO:0000313" key="2">
    <source>
        <dbReference type="Proteomes" id="UP000095284"/>
    </source>
</evidence>
<dbReference type="Proteomes" id="UP000659654">
    <property type="component" value="Unassembled WGS sequence"/>
</dbReference>
<dbReference type="EMBL" id="CAJFCV020000001">
    <property type="protein sequence ID" value="CAG9085931.1"/>
    <property type="molecule type" value="Genomic_DNA"/>
</dbReference>
<name>A0A1I7S8W1_BURXY</name>
<reference evidence="4" key="1">
    <citation type="submission" date="2016-11" db="UniProtKB">
        <authorList>
            <consortium name="WormBaseParasite"/>
        </authorList>
    </citation>
    <scope>IDENTIFICATION</scope>
</reference>
<evidence type="ECO:0000313" key="1">
    <source>
        <dbReference type="EMBL" id="CAD5210202.1"/>
    </source>
</evidence>
<dbReference type="AlphaFoldDB" id="A0A1I7S8W1"/>
<evidence type="ECO:0000313" key="4">
    <source>
        <dbReference type="WBParaSite" id="BXY_0945600.1"/>
    </source>
</evidence>
<dbReference type="PANTHER" id="PTHR31094">
    <property type="entry name" value="RIKEN CDNA 2310061I04 GENE"/>
    <property type="match status" value="1"/>
</dbReference>
<sequence length="203" mass="24237">MILNRLRVGRLVADRRFFSFNLALRQQDERPQMYQLEYIQTRVAESGPLMFRQKMDYTFYREDVILEDDIFNVKKEGRQQMMHYFGMITVAGQILFPYIEFESLNIIPLLDDGTVRYRWRVKYLNWIQTLNVKNFNPAIRDKNAKWFDGYSTFFVDGNGKVFKLKLQKVMPDDNYMQTSKRIAQKFAQISTNQNPSLNSTAKH</sequence>
<evidence type="ECO:0000313" key="3">
    <source>
        <dbReference type="Proteomes" id="UP000659654"/>
    </source>
</evidence>
<organism evidence="2 4">
    <name type="scientific">Bursaphelenchus xylophilus</name>
    <name type="common">Pinewood nematode worm</name>
    <name type="synonym">Aphelenchoides xylophilus</name>
    <dbReference type="NCBI Taxonomy" id="6326"/>
    <lineage>
        <taxon>Eukaryota</taxon>
        <taxon>Metazoa</taxon>
        <taxon>Ecdysozoa</taxon>
        <taxon>Nematoda</taxon>
        <taxon>Chromadorea</taxon>
        <taxon>Rhabditida</taxon>
        <taxon>Tylenchina</taxon>
        <taxon>Tylenchomorpha</taxon>
        <taxon>Aphelenchoidea</taxon>
        <taxon>Aphelenchoididae</taxon>
        <taxon>Bursaphelenchus</taxon>
    </lineage>
</organism>